<accession>A0A652YNB4</accession>
<dbReference type="InterPro" id="IPR023365">
    <property type="entry name" value="Sortase_dom-sf"/>
</dbReference>
<dbReference type="InterPro" id="IPR042001">
    <property type="entry name" value="Sortase_F"/>
</dbReference>
<keyword evidence="1" id="KW-0378">Hydrolase</keyword>
<dbReference type="CDD" id="cd05829">
    <property type="entry name" value="Sortase_F"/>
    <property type="match status" value="1"/>
</dbReference>
<reference evidence="2" key="1">
    <citation type="submission" date="2019-07" db="EMBL/GenBank/DDBJ databases">
        <title>Genomic Encyclopedia of Type Strains, Phase IV (KMG-IV): sequencing the most valuable type-strain genomes for metagenomic binning, comparative biology and taxonomic classification.</title>
        <authorList>
            <person name="Goeker M."/>
        </authorList>
    </citation>
    <scope>NUCLEOTIDE SEQUENCE</scope>
    <source>
        <strain evidence="2">DSM 44596</strain>
    </source>
</reference>
<name>A0A652YNB4_NOCGL</name>
<evidence type="ECO:0000256" key="1">
    <source>
        <dbReference type="ARBA" id="ARBA00022801"/>
    </source>
</evidence>
<dbReference type="EMBL" id="VNIQ01000005">
    <property type="protein sequence ID" value="TYQ03351.1"/>
    <property type="molecule type" value="Genomic_DNA"/>
</dbReference>
<dbReference type="Gene3D" id="2.40.260.10">
    <property type="entry name" value="Sortase"/>
    <property type="match status" value="1"/>
</dbReference>
<dbReference type="SUPFAM" id="SSF63817">
    <property type="entry name" value="Sortase"/>
    <property type="match status" value="1"/>
</dbReference>
<dbReference type="InterPro" id="IPR005754">
    <property type="entry name" value="Sortase"/>
</dbReference>
<comment type="caution">
    <text evidence="2">The sequence shown here is derived from an EMBL/GenBank/DDBJ whole genome shotgun (WGS) entry which is preliminary data.</text>
</comment>
<dbReference type="Pfam" id="PF04203">
    <property type="entry name" value="Sortase"/>
    <property type="match status" value="1"/>
</dbReference>
<gene>
    <name evidence="2" type="ORF">FNL38_105506</name>
</gene>
<sequence>MTQSSRQTLRRLCGAAALTVLLCVSGCSDDSDQPVRVLATGQEDLPPALEAAVDNPATPTQLRIGSEAAVVLAIKTTSGGSLIPPEDVSKVGWWADSAFPGSGTGTVVITGHINDVYAGDGFGKKFSSLTPGSVVTLTGEDGHEWTYRIDAVDEYRKDGELPVERLNRMDGPETLALITCGGEFVGPPLGYEDNDIAWATRIPDLS</sequence>
<protein>
    <submittedName>
        <fullName evidence="2">Sortase family protein</fullName>
    </submittedName>
</protein>
<evidence type="ECO:0000313" key="2">
    <source>
        <dbReference type="EMBL" id="TYQ03351.1"/>
    </source>
</evidence>
<dbReference type="AlphaFoldDB" id="A0A652YNB4"/>
<dbReference type="GO" id="GO:0016787">
    <property type="term" value="F:hydrolase activity"/>
    <property type="evidence" value="ECO:0007669"/>
    <property type="project" value="UniProtKB-KW"/>
</dbReference>
<organism evidence="2">
    <name type="scientific">Nocardia globerula</name>
    <dbReference type="NCBI Taxonomy" id="1818"/>
    <lineage>
        <taxon>Bacteria</taxon>
        <taxon>Bacillati</taxon>
        <taxon>Actinomycetota</taxon>
        <taxon>Actinomycetes</taxon>
        <taxon>Mycobacteriales</taxon>
        <taxon>Nocardiaceae</taxon>
        <taxon>Nocardia</taxon>
    </lineage>
</organism>
<proteinExistence type="predicted"/>